<keyword evidence="7" id="KW-0460">Magnesium</keyword>
<keyword evidence="9" id="KW-0129">CBS domain</keyword>
<keyword evidence="12" id="KW-1185">Reference proteome</keyword>
<keyword evidence="4" id="KW-0548">Nucleotidyltransferase</keyword>
<dbReference type="Proteomes" id="UP000321899">
    <property type="component" value="Unassembled WGS sequence"/>
</dbReference>
<evidence type="ECO:0000256" key="3">
    <source>
        <dbReference type="ARBA" id="ARBA00022694"/>
    </source>
</evidence>
<dbReference type="GO" id="GO:0008033">
    <property type="term" value="P:tRNA processing"/>
    <property type="evidence" value="ECO:0007669"/>
    <property type="project" value="UniProtKB-KW"/>
</dbReference>
<gene>
    <name evidence="11" type="ORF">FIM25_12520</name>
</gene>
<evidence type="ECO:0000256" key="9">
    <source>
        <dbReference type="PROSITE-ProRule" id="PRU00703"/>
    </source>
</evidence>
<dbReference type="Gene3D" id="3.10.580.10">
    <property type="entry name" value="CBS-domain"/>
    <property type="match status" value="1"/>
</dbReference>
<comment type="similarity">
    <text evidence="2">Belongs to the tRNA nucleotidyltransferase/poly(A) polymerase family.</text>
</comment>
<evidence type="ECO:0000256" key="1">
    <source>
        <dbReference type="ARBA" id="ARBA00001946"/>
    </source>
</evidence>
<dbReference type="GO" id="GO:0016779">
    <property type="term" value="F:nucleotidyltransferase activity"/>
    <property type="evidence" value="ECO:0007669"/>
    <property type="project" value="UniProtKB-KW"/>
</dbReference>
<dbReference type="Pfam" id="PF00571">
    <property type="entry name" value="CBS"/>
    <property type="match status" value="2"/>
</dbReference>
<dbReference type="SUPFAM" id="SSF64182">
    <property type="entry name" value="DHH phosphoesterases"/>
    <property type="match status" value="1"/>
</dbReference>
<dbReference type="SUPFAM" id="SSF54631">
    <property type="entry name" value="CBS-domain pair"/>
    <property type="match status" value="1"/>
</dbReference>
<name>A0A5S5ME68_9BACT</name>
<dbReference type="OrthoDB" id="9805698at2"/>
<sequence length="266" mass="28875">MVGFMQENGADLHVVAAYQDSALDERHMALFQRMLGEARTFALGSLKIGISSLEVEKGLTMLPTVVHQFKEIQGLDAAFGIFPMGPEKMAVIARSSARELDLGAMMRRLGGGGHPGAGSAILKGSLESVHQQVLDCIQSTKVEETSVRHLMSPVPEKLLAGNTVRQAADSLQKTGKTALPVVDDEDRFLGTISEKTIASIRQDRQWEQPVTAMLNREVPSVSPEDSLRHALLLMSRSETGLLPVILKGKLAGEITRASIILNMYSF</sequence>
<accession>A0A5S5ME68</accession>
<reference evidence="11 12" key="1">
    <citation type="submission" date="2019-06" db="EMBL/GenBank/DDBJ databases">
        <title>Desulfobotulus mexicanus sp. nov., a novel sulfate-reducing bacterium isolated from the sediment of an alkaline crater lake in Mexico.</title>
        <authorList>
            <person name="Hirschler-Rea A."/>
        </authorList>
    </citation>
    <scope>NUCLEOTIDE SEQUENCE [LARGE SCALE GENOMIC DNA]</scope>
    <source>
        <strain evidence="11 12">PAR22N</strain>
    </source>
</reference>
<evidence type="ECO:0000313" key="12">
    <source>
        <dbReference type="Proteomes" id="UP000321899"/>
    </source>
</evidence>
<evidence type="ECO:0000256" key="2">
    <source>
        <dbReference type="ARBA" id="ARBA00007265"/>
    </source>
</evidence>
<dbReference type="AlphaFoldDB" id="A0A5S5ME68"/>
<dbReference type="InterPro" id="IPR052390">
    <property type="entry name" value="tRNA_nt/polyA_polymerase"/>
</dbReference>
<keyword evidence="4" id="KW-0808">Transferase</keyword>
<comment type="caution">
    <text evidence="11">The sequence shown here is derived from an EMBL/GenBank/DDBJ whole genome shotgun (WGS) entry which is preliminary data.</text>
</comment>
<evidence type="ECO:0000313" key="11">
    <source>
        <dbReference type="EMBL" id="TYT73979.1"/>
    </source>
</evidence>
<comment type="cofactor">
    <cofactor evidence="1">
        <name>Mg(2+)</name>
        <dbReference type="ChEBI" id="CHEBI:18420"/>
    </cofactor>
</comment>
<dbReference type="SMART" id="SM00116">
    <property type="entry name" value="CBS"/>
    <property type="match status" value="2"/>
</dbReference>
<dbReference type="PROSITE" id="PS51371">
    <property type="entry name" value="CBS"/>
    <property type="match status" value="2"/>
</dbReference>
<proteinExistence type="inferred from homology"/>
<dbReference type="PANTHER" id="PTHR47788:SF1">
    <property type="entry name" value="A-ADDING TRNA NUCLEOTIDYLTRANSFERASE"/>
    <property type="match status" value="1"/>
</dbReference>
<evidence type="ECO:0000256" key="6">
    <source>
        <dbReference type="ARBA" id="ARBA00022741"/>
    </source>
</evidence>
<dbReference type="EMBL" id="VDMB01000017">
    <property type="protein sequence ID" value="TYT73979.1"/>
    <property type="molecule type" value="Genomic_DNA"/>
</dbReference>
<dbReference type="InterPro" id="IPR038763">
    <property type="entry name" value="DHH_sf"/>
</dbReference>
<feature type="domain" description="CBS" evidence="10">
    <location>
        <begin position="151"/>
        <end position="210"/>
    </location>
</feature>
<keyword evidence="5" id="KW-0479">Metal-binding</keyword>
<evidence type="ECO:0000256" key="5">
    <source>
        <dbReference type="ARBA" id="ARBA00022723"/>
    </source>
</evidence>
<dbReference type="InterPro" id="IPR046342">
    <property type="entry name" value="CBS_dom_sf"/>
</dbReference>
<keyword evidence="3" id="KW-0819">tRNA processing</keyword>
<organism evidence="11 12">
    <name type="scientific">Desulfobotulus mexicanus</name>
    <dbReference type="NCBI Taxonomy" id="2586642"/>
    <lineage>
        <taxon>Bacteria</taxon>
        <taxon>Pseudomonadati</taxon>
        <taxon>Thermodesulfobacteriota</taxon>
        <taxon>Desulfobacteria</taxon>
        <taxon>Desulfobacterales</taxon>
        <taxon>Desulfobacteraceae</taxon>
        <taxon>Desulfobotulus</taxon>
    </lineage>
</organism>
<keyword evidence="6" id="KW-0547">Nucleotide-binding</keyword>
<dbReference type="GO" id="GO:0000166">
    <property type="term" value="F:nucleotide binding"/>
    <property type="evidence" value="ECO:0007669"/>
    <property type="project" value="UniProtKB-KW"/>
</dbReference>
<dbReference type="InterPro" id="IPR000644">
    <property type="entry name" value="CBS_dom"/>
</dbReference>
<evidence type="ECO:0000259" key="10">
    <source>
        <dbReference type="PROSITE" id="PS51371"/>
    </source>
</evidence>
<keyword evidence="8" id="KW-0694">RNA-binding</keyword>
<dbReference type="GO" id="GO:0003723">
    <property type="term" value="F:RNA binding"/>
    <property type="evidence" value="ECO:0007669"/>
    <property type="project" value="UniProtKB-KW"/>
</dbReference>
<dbReference type="PANTHER" id="PTHR47788">
    <property type="entry name" value="POLYA POLYMERASE"/>
    <property type="match status" value="1"/>
</dbReference>
<evidence type="ECO:0000256" key="4">
    <source>
        <dbReference type="ARBA" id="ARBA00022695"/>
    </source>
</evidence>
<feature type="domain" description="CBS" evidence="10">
    <location>
        <begin position="214"/>
        <end position="266"/>
    </location>
</feature>
<dbReference type="Gene3D" id="3.10.310.30">
    <property type="match status" value="1"/>
</dbReference>
<evidence type="ECO:0000256" key="7">
    <source>
        <dbReference type="ARBA" id="ARBA00022842"/>
    </source>
</evidence>
<evidence type="ECO:0000256" key="8">
    <source>
        <dbReference type="ARBA" id="ARBA00022884"/>
    </source>
</evidence>
<dbReference type="GO" id="GO:0046872">
    <property type="term" value="F:metal ion binding"/>
    <property type="evidence" value="ECO:0007669"/>
    <property type="project" value="UniProtKB-KW"/>
</dbReference>
<protein>
    <submittedName>
        <fullName evidence="11">CBS domain-containing protein</fullName>
    </submittedName>
</protein>